<dbReference type="Proteomes" id="UP000254134">
    <property type="component" value="Unassembled WGS sequence"/>
</dbReference>
<keyword evidence="2" id="KW-1185">Reference proteome</keyword>
<dbReference type="Pfam" id="PF03301">
    <property type="entry name" value="Trp_dioxygenase"/>
    <property type="match status" value="1"/>
</dbReference>
<dbReference type="AlphaFoldDB" id="A0A7M2YVI2"/>
<gene>
    <name evidence="1" type="ORF">Gocc_2240</name>
</gene>
<evidence type="ECO:0000313" key="1">
    <source>
        <dbReference type="EMBL" id="RDI74143.1"/>
    </source>
</evidence>
<comment type="caution">
    <text evidence="1">The sequence shown here is derived from an EMBL/GenBank/DDBJ whole genome shotgun (WGS) entry which is preliminary data.</text>
</comment>
<reference evidence="1 2" key="1">
    <citation type="submission" date="2018-07" db="EMBL/GenBank/DDBJ databases">
        <title>High-quality-draft genome sequence of Gaiella occulta.</title>
        <authorList>
            <person name="Severino R."/>
            <person name="Froufe H.J.C."/>
            <person name="Rainey F.A."/>
            <person name="Barroso C."/>
            <person name="Albuquerque L."/>
            <person name="Lobo-Da-Cunha A."/>
            <person name="Da Costa M.S."/>
            <person name="Egas C."/>
        </authorList>
    </citation>
    <scope>NUCLEOTIDE SEQUENCE [LARGE SCALE GENOMIC DNA]</scope>
    <source>
        <strain evidence="1 2">F2-233</strain>
    </source>
</reference>
<proteinExistence type="predicted"/>
<dbReference type="Gene3D" id="1.20.58.480">
    <property type="match status" value="2"/>
</dbReference>
<keyword evidence="1" id="KW-0223">Dioxygenase</keyword>
<dbReference type="PANTHER" id="PTHR10138">
    <property type="entry name" value="TRYPTOPHAN 2,3-DIOXYGENASE"/>
    <property type="match status" value="1"/>
</dbReference>
<protein>
    <submittedName>
        <fullName evidence="1">Tryptophan 23-dioxygenase</fullName>
    </submittedName>
</protein>
<dbReference type="EMBL" id="QQZY01000005">
    <property type="protein sequence ID" value="RDI74143.1"/>
    <property type="molecule type" value="Genomic_DNA"/>
</dbReference>
<dbReference type="GO" id="GO:0019442">
    <property type="term" value="P:L-tryptophan catabolic process to acetyl-CoA"/>
    <property type="evidence" value="ECO:0007669"/>
    <property type="project" value="TreeGrafter"/>
</dbReference>
<dbReference type="InterPro" id="IPR004981">
    <property type="entry name" value="Trp_2_3_dOase"/>
</dbReference>
<dbReference type="GO" id="GO:0020037">
    <property type="term" value="F:heme binding"/>
    <property type="evidence" value="ECO:0007669"/>
    <property type="project" value="InterPro"/>
</dbReference>
<reference evidence="2" key="2">
    <citation type="journal article" date="2019" name="MicrobiologyOpen">
        <title>High-quality draft genome sequence of Gaiella occulta isolated from a 150 meter deep mineral water borehole and comparison with the genome sequences of other deep-branching lineages of the phylum Actinobacteria.</title>
        <authorList>
            <person name="Severino R."/>
            <person name="Froufe H.J.C."/>
            <person name="Barroso C."/>
            <person name="Albuquerque L."/>
            <person name="Lobo-da-Cunha A."/>
            <person name="da Costa M.S."/>
            <person name="Egas C."/>
        </authorList>
    </citation>
    <scope>NUCLEOTIDE SEQUENCE [LARGE SCALE GENOMIC DNA]</scope>
    <source>
        <strain evidence="2">F2-233</strain>
    </source>
</reference>
<organism evidence="1 2">
    <name type="scientific">Gaiella occulta</name>
    <dbReference type="NCBI Taxonomy" id="1002870"/>
    <lineage>
        <taxon>Bacteria</taxon>
        <taxon>Bacillati</taxon>
        <taxon>Actinomycetota</taxon>
        <taxon>Thermoleophilia</taxon>
        <taxon>Gaiellales</taxon>
        <taxon>Gaiellaceae</taxon>
        <taxon>Gaiella</taxon>
    </lineage>
</organism>
<sequence>MLPAMSQETWEPPLSSPVLPGEARTDYERYLNTEELLALQKGPQEWVHRDELLFQVVHQSSELWLKLAWNDTGAAAALVAEDDLGGALRLLRRASLCMRYVTAQLDMLEHMSPWEYQEIRKVLGHGSGFDSPGVKELRPAMARLGEAFHAARERAGLSLVDLYVHGRAHEELYQLAEALMELDEWLQTWRIRHYRVVARVIGERVVGTQGTPVEVLGRLIHRVEYPELWDVRNELTARSQAES</sequence>
<accession>A0A7M2YVI2</accession>
<dbReference type="GO" id="GO:0046872">
    <property type="term" value="F:metal ion binding"/>
    <property type="evidence" value="ECO:0007669"/>
    <property type="project" value="InterPro"/>
</dbReference>
<evidence type="ECO:0000313" key="2">
    <source>
        <dbReference type="Proteomes" id="UP000254134"/>
    </source>
</evidence>
<keyword evidence="1" id="KW-0560">Oxidoreductase</keyword>
<name>A0A7M2YVI2_9ACTN</name>
<dbReference type="InterPro" id="IPR037217">
    <property type="entry name" value="Trp/Indoleamine_2_3_dOase-like"/>
</dbReference>
<dbReference type="GO" id="GO:0019441">
    <property type="term" value="P:L-tryptophan catabolic process to kynurenine"/>
    <property type="evidence" value="ECO:0007669"/>
    <property type="project" value="InterPro"/>
</dbReference>
<dbReference type="PANTHER" id="PTHR10138:SF0">
    <property type="entry name" value="TRYPTOPHAN 2,3-DIOXYGENASE"/>
    <property type="match status" value="1"/>
</dbReference>
<dbReference type="SUPFAM" id="SSF140959">
    <property type="entry name" value="Indolic compounds 2,3-dioxygenase-like"/>
    <property type="match status" value="1"/>
</dbReference>
<dbReference type="GO" id="GO:0004833">
    <property type="term" value="F:L-tryptophan 2,3-dioxygenase activity"/>
    <property type="evidence" value="ECO:0007669"/>
    <property type="project" value="InterPro"/>
</dbReference>